<sequence length="2212" mass="243489">MKQFYFFIFILVTHFSFSQNFTDTKGELQIAASGTATYTLPIATPPSIKNVAPIINLTYSSGVRGGIAGQGWSINSISAISRIATRRDIDGFVDGVDFDDNDKLALDGQRLLIKTGTYWAHGSTYETEYKSNTKIELKIEGTVTYFIVTAPDGSRSWYGSKGDGTLQNSVSVNSWYIVRFEDTYGNFIDYTYQTVTYNSTNQLYIDSIIFSGNTTAGIAAQDKIAFKYDNAKRVERDYMKGGAVYATKILKFIEVYANNAIFRKYQLTHATDDSGYERVTSIKEINAQSEESNPVVFEYNSTPTKTTRTEKTYDNNLNFSEAETAGDFDGDGQLDFVADNKVFTKLFLENSGNAGISMPSGWNKKNAFAATTITSNKLNQFQSIVNSSSVNNLLNFNVYNLINNTTQLSYVKSFDTQKDPVVIRPETLIYDDYTPHAGNSDFFNPVTPFEPNYYEGDFNGDGISEVFIIRPTVEYHKETTYYYWNNEESYEIRAVIDSQEEDVYLADLNSNSSVNLGSKEFVKLLVPSQLKLATSVGRGNYVADFNGDGKSDLLNIDNYNGSYIIFSFKQLNVSPWVELEVIGSGTIDKYSVGKQTLFGDYNGDGKTDVMLPDGEGGEGQVKWHIYYSNPKPTGGEFFVKETHDNIVEYWPNTGGHYDSQVHFSNYYAIDINKDGKSDIVRVWRRYYKPKWTINDHNTEWWVKGYTNNIGNTASATTFPMTYDSKDDNLSPITGQPSGFFSGSPDIPIPLVSNYRYNGANTDLVIVRGHYNKIEYYQFNKDFDKDNRLKSVTEANGKIIQTIDYKAMEATDGKFGNSSTDFYSSADAVNYPNVEIVRNSGSYLVSKLTATINGVSKYQDFRYRGYVSNFNYGTVGFTRTTRSSWYLSESDTKLWTTQYNDVNLRGANTITWSSTNGSTVFDATPGGLLSTKTNVFSTYTNPTSKVYNVLLDSQTTLDALSGVKIENTYTYDGTVNSVDYYGLERKAVTKNYSGSTEQGSTTVDTEYDSNPSGTGSSYYIGRPKKVLSLAENVASGDRRTAEEVYIYTGANLTRTEKKGHNTYAIIEDMTYDAVGNLLTKTVSAPNALPVPIARKITDEYDATKRFVVKKTDHQNFVTNFVYNRLGQVTQSTSPFGVVSDYTFDNWGKLTKTKTTGASAVPLETTIAYAKLSDGGYTVTSQNTVGDNAKSITQYDVLGRAVITTTKGLAVNSTISKQVVYDGLGRKTKESEPYFSSPSRWVEYEYDYLMRPTKITQPTGRIQTLSYSGLTTTSVDDGKTTTVIVDALGNKTHTTDPGGAITFTYYANGQMKESNYRGHKVNITIDGWGNKIEMKDPNAGTYIYKYDVFGQLITETTPKGRTDTFYDDVGKVIKRKVSGDGADIETEYTYNSFAQLTGEVSKNSLGANIDSFGYTYDEYHRAVTNTETNAAFTQTKTITYDSYGRPITAINATQDLVSGLSESVTTKNIYNTYNGIMDKLTDGNDAVLWQLNTANEKMQPLTQTLGNGVAITNAYDTHGYYTSQTHTKNSINIVNNAYSFNAIKGTLSSRQNVALGTSETFTYDALDRLTNWTNPLTGIVDSNTYDDRGRITNNNKLGAVTYNGNLNTGIYQKKEIELTTEGEAYYNNLPKQLVSYNMFKSPISINESDKGSTTFTYNSHLSRQAMKFGYQIPTAGAEGVYTKTKNYTDDGTVEIIRTPTEVTIRTYVGGDAYGAPLYIEKTKTVATGAITDKKYYLHRDYLGSIIAISDNTGTAVERRQFDAWGNLAKLQKNGVAITLPTNGTGASLMMLDRGYTSHEHLAEVGLIHMNGRLYDPVLRSFLMPDNFIQQPENTQNYNRYSYVLNNPLMYTDPSGEYFTFVGAVVLGAIIAATSYTLTAALADVPFTVGGLTKSVFIGAASAAVTYGIGSAAGSLFTNFYSQAAFQAAAHGTFQGSMTAISGGKFWSGFAAGALSSIASSAWSGGDTITDNGNYTMSMTKHAGLGAGTGDLGMIAFGTVSGGAGAALTGGNFWQGAVTGLVVSGLNHAMHMMSKPKTTVAGIYGAGGEGASGNPDLKALVEAQGGKMFTSSVGGGDDEIIAYLKEGFEKGNQLKLYGHSRGGAAAVRIANKLGAMNIHISEVTLYDPVGMYFGGSFNFDYPNVSKVTNYYQRNPTDNVHFAYRLEFADNPFQGSSVSGSFQWPVINNVNLTGQYYRSGVLINHINITDYAIKHP</sequence>
<feature type="transmembrane region" description="Helical" evidence="5">
    <location>
        <begin position="1855"/>
        <end position="1880"/>
    </location>
</feature>
<evidence type="ECO:0000256" key="3">
    <source>
        <dbReference type="ARBA" id="ARBA00023026"/>
    </source>
</evidence>
<dbReference type="SUPFAM" id="SSF69318">
    <property type="entry name" value="Integrin alpha N-terminal domain"/>
    <property type="match status" value="2"/>
</dbReference>
<name>A0A6V6YVA9_9FLAO</name>
<evidence type="ECO:0000256" key="1">
    <source>
        <dbReference type="ARBA" id="ARBA00004613"/>
    </source>
</evidence>
<dbReference type="InterPro" id="IPR031325">
    <property type="entry name" value="RHS_repeat"/>
</dbReference>
<dbReference type="Gene3D" id="2.180.10.10">
    <property type="entry name" value="RHS repeat-associated core"/>
    <property type="match status" value="1"/>
</dbReference>
<keyword evidence="5" id="KW-1133">Transmembrane helix</keyword>
<keyword evidence="7" id="KW-1185">Reference proteome</keyword>
<dbReference type="GO" id="GO:0005737">
    <property type="term" value="C:cytoplasm"/>
    <property type="evidence" value="ECO:0007669"/>
    <property type="project" value="InterPro"/>
</dbReference>
<evidence type="ECO:0008006" key="8">
    <source>
        <dbReference type="Google" id="ProtNLM"/>
    </source>
</evidence>
<keyword evidence="3" id="KW-0843">Virulence</keyword>
<keyword evidence="2" id="KW-0964">Secreted</keyword>
<organism evidence="6 7">
    <name type="scientific">Flavobacterium chungangense</name>
    <dbReference type="NCBI Taxonomy" id="554283"/>
    <lineage>
        <taxon>Bacteria</taxon>
        <taxon>Pseudomonadati</taxon>
        <taxon>Bacteroidota</taxon>
        <taxon>Flavobacteriia</taxon>
        <taxon>Flavobacteriales</taxon>
        <taxon>Flavobacteriaceae</taxon>
        <taxon>Flavobacterium</taxon>
    </lineage>
</organism>
<proteinExistence type="predicted"/>
<dbReference type="EMBL" id="CAIJDO010000111">
    <property type="protein sequence ID" value="CAD0003395.1"/>
    <property type="molecule type" value="Genomic_DNA"/>
</dbReference>
<dbReference type="RefSeq" id="WP_180904024.1">
    <property type="nucleotide sequence ID" value="NZ_CAIJDO010000111.1"/>
</dbReference>
<evidence type="ECO:0000256" key="5">
    <source>
        <dbReference type="SAM" id="Phobius"/>
    </source>
</evidence>
<dbReference type="PANTHER" id="PTHR32305">
    <property type="match status" value="1"/>
</dbReference>
<dbReference type="InterPro" id="IPR050708">
    <property type="entry name" value="T6SS_VgrG/RHS"/>
</dbReference>
<evidence type="ECO:0000313" key="6">
    <source>
        <dbReference type="EMBL" id="CAD0003395.1"/>
    </source>
</evidence>
<dbReference type="GO" id="GO:0005576">
    <property type="term" value="C:extracellular region"/>
    <property type="evidence" value="ECO:0007669"/>
    <property type="project" value="UniProtKB-SubCell"/>
</dbReference>
<evidence type="ECO:0000313" key="7">
    <source>
        <dbReference type="Proteomes" id="UP000556700"/>
    </source>
</evidence>
<accession>A0A6V6YVA9</accession>
<feature type="transmembrane region" description="Helical" evidence="5">
    <location>
        <begin position="1892"/>
        <end position="1914"/>
    </location>
</feature>
<keyword evidence="5" id="KW-0812">Transmembrane</keyword>
<feature type="region of interest" description="Disordered" evidence="4">
    <location>
        <begin position="991"/>
        <end position="1014"/>
    </location>
</feature>
<dbReference type="InterPro" id="IPR028994">
    <property type="entry name" value="Integrin_alpha_N"/>
</dbReference>
<dbReference type="InterPro" id="IPR003284">
    <property type="entry name" value="Sal_SpvB"/>
</dbReference>
<keyword evidence="5" id="KW-0472">Membrane</keyword>
<evidence type="ECO:0000256" key="4">
    <source>
        <dbReference type="SAM" id="MobiDB-lite"/>
    </source>
</evidence>
<dbReference type="Pfam" id="PF05593">
    <property type="entry name" value="RHS_repeat"/>
    <property type="match status" value="1"/>
</dbReference>
<dbReference type="NCBIfam" id="TIGR03696">
    <property type="entry name" value="Rhs_assc_core"/>
    <property type="match status" value="1"/>
</dbReference>
<reference evidence="6 7" key="1">
    <citation type="submission" date="2020-06" db="EMBL/GenBank/DDBJ databases">
        <authorList>
            <person name="Criscuolo A."/>
        </authorList>
    </citation>
    <scope>NUCLEOTIDE SEQUENCE [LARGE SCALE GENOMIC DNA]</scope>
    <source>
        <strain evidence="7">CIP 110025</strain>
    </source>
</reference>
<gene>
    <name evidence="6" type="ORF">FLACHUCJ7_01393</name>
</gene>
<comment type="subcellular location">
    <subcellularLocation>
        <location evidence="1">Secreted</location>
    </subcellularLocation>
</comment>
<evidence type="ECO:0000256" key="2">
    <source>
        <dbReference type="ARBA" id="ARBA00022525"/>
    </source>
</evidence>
<dbReference type="InterPro" id="IPR022385">
    <property type="entry name" value="Rhs_assc_core"/>
</dbReference>
<dbReference type="PANTHER" id="PTHR32305:SF15">
    <property type="entry name" value="PROTEIN RHSA-RELATED"/>
    <property type="match status" value="1"/>
</dbReference>
<comment type="caution">
    <text evidence="6">The sequence shown here is derived from an EMBL/GenBank/DDBJ whole genome shotgun (WGS) entry which is preliminary data.</text>
</comment>
<dbReference type="Proteomes" id="UP000556700">
    <property type="component" value="Unassembled WGS sequence"/>
</dbReference>
<protein>
    <recommendedName>
        <fullName evidence="8">Type IV secretion protein Rhs</fullName>
    </recommendedName>
</protein>
<dbReference type="Pfam" id="PF03534">
    <property type="entry name" value="SpvB"/>
    <property type="match status" value="1"/>
</dbReference>